<dbReference type="Proteomes" id="UP000515369">
    <property type="component" value="Chromosome"/>
</dbReference>
<organism evidence="3 4">
    <name type="scientific">Spirosoma foliorum</name>
    <dbReference type="NCBI Taxonomy" id="2710596"/>
    <lineage>
        <taxon>Bacteria</taxon>
        <taxon>Pseudomonadati</taxon>
        <taxon>Bacteroidota</taxon>
        <taxon>Cytophagia</taxon>
        <taxon>Cytophagales</taxon>
        <taxon>Cytophagaceae</taxon>
        <taxon>Spirosoma</taxon>
    </lineage>
</organism>
<evidence type="ECO:0000259" key="2">
    <source>
        <dbReference type="Pfam" id="PF06580"/>
    </source>
</evidence>
<reference evidence="3 4" key="1">
    <citation type="submission" date="2020-07" db="EMBL/GenBank/DDBJ databases">
        <title>Spirosoma foliorum sp. nov., isolated from the leaves on the Nejang mountain Korea, Republic of.</title>
        <authorList>
            <person name="Ho H."/>
            <person name="Lee Y.-J."/>
            <person name="Nurcahyanto D.-A."/>
            <person name="Kim S.-G."/>
        </authorList>
    </citation>
    <scope>NUCLEOTIDE SEQUENCE [LARGE SCALE GENOMIC DNA]</scope>
    <source>
        <strain evidence="3 4">PL0136</strain>
    </source>
</reference>
<dbReference type="KEGG" id="sfol:H3H32_11770"/>
<proteinExistence type="predicted"/>
<dbReference type="PANTHER" id="PTHR34220">
    <property type="entry name" value="SENSOR HISTIDINE KINASE YPDA"/>
    <property type="match status" value="1"/>
</dbReference>
<gene>
    <name evidence="3" type="ORF">H3H32_11770</name>
</gene>
<keyword evidence="1" id="KW-0812">Transmembrane</keyword>
<feature type="transmembrane region" description="Helical" evidence="1">
    <location>
        <begin position="277"/>
        <end position="300"/>
    </location>
</feature>
<keyword evidence="4" id="KW-1185">Reference proteome</keyword>
<feature type="transmembrane region" description="Helical" evidence="1">
    <location>
        <begin position="253"/>
        <end position="270"/>
    </location>
</feature>
<feature type="transmembrane region" description="Helical" evidence="1">
    <location>
        <begin position="220"/>
        <end position="241"/>
    </location>
</feature>
<dbReference type="InterPro" id="IPR010559">
    <property type="entry name" value="Sig_transdc_His_kin_internal"/>
</dbReference>
<dbReference type="Gene3D" id="3.30.565.10">
    <property type="entry name" value="Histidine kinase-like ATPase, C-terminal domain"/>
    <property type="match status" value="1"/>
</dbReference>
<evidence type="ECO:0000256" key="1">
    <source>
        <dbReference type="SAM" id="Phobius"/>
    </source>
</evidence>
<dbReference type="AlphaFoldDB" id="A0A7G5H315"/>
<feature type="transmembrane region" description="Helical" evidence="1">
    <location>
        <begin position="148"/>
        <end position="166"/>
    </location>
</feature>
<keyword evidence="3" id="KW-0418">Kinase</keyword>
<feature type="transmembrane region" description="Helical" evidence="1">
    <location>
        <begin position="99"/>
        <end position="120"/>
    </location>
</feature>
<feature type="domain" description="Signal transduction histidine kinase internal region" evidence="2">
    <location>
        <begin position="348"/>
        <end position="426"/>
    </location>
</feature>
<sequence length="546" mass="62982">MRDVHLIRRYELYFVLSAAVVYVIRRLIREVDRIDDMVELTLLNRIPSSVVWRNLNLYDHTLNNNVPLIAGVCLLLGAWYVFHNLAYPLINDRTNDQQAFIYVVIAGLLLLASTFIYYYFKLQVRFQQDGVGDIIGLKVYSLFRKRTVLADAIGFGIVFGMYEIGFQYYQYLVRKIGQESEPHFRMVSYLLASGLSVLVLSMAFRGDDPGVLWQRSTRSVLLFSGIAIQILLLQSFFYSHILPLLRASSTSEIFRAGRIATYMLVVMPFLKSSTTEVALASRIATFLLLIIVANMILWGASTGFHYDNRDPILLMFIVLTGAVSIAFLRQALQKEKIVLQTQVSAKSAELSSLQAQINPHFLFNALNSLYATALKENSEKTADGIQKLGDMMRFMLQDNNRDRIPLDKEIEYLRNYIEIQRMRIDDTHPIEVRVTIQEPTRPIYLAPMMLTPFVENAFKHGISLRYPSWIYITLTLDDTRLYFKVHNSLHNKPSDSVDRHDPEEEHSGVGLDNVRKRLALIYPARHQLDIQQSEQDYFVSLTLMYW</sequence>
<accession>A0A7G5H315</accession>
<dbReference type="InterPro" id="IPR050640">
    <property type="entry name" value="Bact_2-comp_sensor_kinase"/>
</dbReference>
<dbReference type="GO" id="GO:0016020">
    <property type="term" value="C:membrane"/>
    <property type="evidence" value="ECO:0007669"/>
    <property type="project" value="InterPro"/>
</dbReference>
<dbReference type="GO" id="GO:0000155">
    <property type="term" value="F:phosphorelay sensor kinase activity"/>
    <property type="evidence" value="ECO:0007669"/>
    <property type="project" value="InterPro"/>
</dbReference>
<feature type="transmembrane region" description="Helical" evidence="1">
    <location>
        <begin position="312"/>
        <end position="332"/>
    </location>
</feature>
<protein>
    <submittedName>
        <fullName evidence="3">Histidine kinase</fullName>
    </submittedName>
</protein>
<dbReference type="Pfam" id="PF06580">
    <property type="entry name" value="His_kinase"/>
    <property type="match status" value="1"/>
</dbReference>
<evidence type="ECO:0000313" key="3">
    <source>
        <dbReference type="EMBL" id="QMW05507.1"/>
    </source>
</evidence>
<dbReference type="EMBL" id="CP059732">
    <property type="protein sequence ID" value="QMW05507.1"/>
    <property type="molecule type" value="Genomic_DNA"/>
</dbReference>
<keyword evidence="1" id="KW-0472">Membrane</keyword>
<dbReference type="RefSeq" id="WP_182462889.1">
    <property type="nucleotide sequence ID" value="NZ_CP059732.1"/>
</dbReference>
<keyword evidence="3" id="KW-0808">Transferase</keyword>
<feature type="transmembrane region" description="Helical" evidence="1">
    <location>
        <begin position="186"/>
        <end position="204"/>
    </location>
</feature>
<evidence type="ECO:0000313" key="4">
    <source>
        <dbReference type="Proteomes" id="UP000515369"/>
    </source>
</evidence>
<dbReference type="PANTHER" id="PTHR34220:SF7">
    <property type="entry name" value="SENSOR HISTIDINE KINASE YPDA"/>
    <property type="match status" value="1"/>
</dbReference>
<feature type="transmembrane region" description="Helical" evidence="1">
    <location>
        <begin position="66"/>
        <end position="87"/>
    </location>
</feature>
<name>A0A7G5H315_9BACT</name>
<dbReference type="SUPFAM" id="SSF55874">
    <property type="entry name" value="ATPase domain of HSP90 chaperone/DNA topoisomerase II/histidine kinase"/>
    <property type="match status" value="1"/>
</dbReference>
<dbReference type="InterPro" id="IPR036890">
    <property type="entry name" value="HATPase_C_sf"/>
</dbReference>
<keyword evidence="1" id="KW-1133">Transmembrane helix</keyword>